<evidence type="ECO:0000313" key="2">
    <source>
        <dbReference type="Proteomes" id="UP000032568"/>
    </source>
</evidence>
<dbReference type="KEGG" id="tact:SG35_002920"/>
<gene>
    <name evidence="1" type="ORF">SG35_002920</name>
</gene>
<reference evidence="1 2" key="1">
    <citation type="journal article" date="2015" name="Genome Announc.">
        <title>Draft Genome Sequences of Marine Isolates of Thalassomonas viridans and Thalassomonas actiniarum.</title>
        <authorList>
            <person name="Olonade I."/>
            <person name="van Zyl L.J."/>
            <person name="Trindade M."/>
        </authorList>
    </citation>
    <scope>NUCLEOTIDE SEQUENCE [LARGE SCALE GENOMIC DNA]</scope>
    <source>
        <strain evidence="1 2">A5K-106</strain>
    </source>
</reference>
<accession>A0AAE9YS10</accession>
<keyword evidence="2" id="KW-1185">Reference proteome</keyword>
<sequence>MTDTISAVIMFFPDDRKKTAPSHSILACERLETPTPFVASFEKVSEHFQSLGFTVNRADVNQSISGDLALFNEIFDDDIELSLHPQTGDAVVYLEHDLLIPPELRHDISRIVIPDAPEYFL</sequence>
<dbReference type="AlphaFoldDB" id="A0AAE9YS10"/>
<dbReference type="Proteomes" id="UP000032568">
    <property type="component" value="Chromosome"/>
</dbReference>
<name>A0AAE9YS10_9GAMM</name>
<evidence type="ECO:0000313" key="1">
    <source>
        <dbReference type="EMBL" id="WDD99642.1"/>
    </source>
</evidence>
<proteinExistence type="predicted"/>
<dbReference type="EMBL" id="CP059735">
    <property type="protein sequence ID" value="WDD99642.1"/>
    <property type="molecule type" value="Genomic_DNA"/>
</dbReference>
<reference evidence="1 2" key="2">
    <citation type="journal article" date="2022" name="Mar. Drugs">
        <title>Bioassay-Guided Fractionation Leads to the Detection of Cholic Acid Generated by the Rare Thalassomonas sp.</title>
        <authorList>
            <person name="Pheiffer F."/>
            <person name="Schneider Y.K."/>
            <person name="Hansen E.H."/>
            <person name="Andersen J.H."/>
            <person name="Isaksson J."/>
            <person name="Busche T."/>
            <person name="R C."/>
            <person name="Kalinowski J."/>
            <person name="Zyl L.V."/>
            <person name="Trindade M."/>
        </authorList>
    </citation>
    <scope>NUCLEOTIDE SEQUENCE [LARGE SCALE GENOMIC DNA]</scope>
    <source>
        <strain evidence="1 2">A5K-106</strain>
    </source>
</reference>
<organism evidence="1 2">
    <name type="scientific">Thalassomonas actiniarum</name>
    <dbReference type="NCBI Taxonomy" id="485447"/>
    <lineage>
        <taxon>Bacteria</taxon>
        <taxon>Pseudomonadati</taxon>
        <taxon>Pseudomonadota</taxon>
        <taxon>Gammaproteobacteria</taxon>
        <taxon>Alteromonadales</taxon>
        <taxon>Colwelliaceae</taxon>
        <taxon>Thalassomonas</taxon>
    </lineage>
</organism>
<protein>
    <submittedName>
        <fullName evidence="1">Uncharacterized protein</fullName>
    </submittedName>
</protein>
<dbReference type="RefSeq" id="WP_044834993.1">
    <property type="nucleotide sequence ID" value="NZ_CP059735.1"/>
</dbReference>